<dbReference type="InterPro" id="IPR016195">
    <property type="entry name" value="Pol/histidinol_Pase-like"/>
</dbReference>
<dbReference type="Gene3D" id="3.20.20.140">
    <property type="entry name" value="Metal-dependent hydrolases"/>
    <property type="match status" value="1"/>
</dbReference>
<evidence type="ECO:0000313" key="2">
    <source>
        <dbReference type="Proteomes" id="UP000178347"/>
    </source>
</evidence>
<dbReference type="CDD" id="cd19067">
    <property type="entry name" value="PfuEndoQ-like"/>
    <property type="match status" value="1"/>
</dbReference>
<evidence type="ECO:0000313" key="1">
    <source>
        <dbReference type="EMBL" id="OGH74235.1"/>
    </source>
</evidence>
<sequence length="439" mass="49427">MVTKILDLHIHSKYSRACSRDLELPNIAAGCVRKGVDIVATGDFTHPAWFEHIKKNLIGAGEGVYTLKLQDTSYKIQTNFQYQISNIKFIIGTEVAVIKKHKDETRRLHLCIYAPDIGTAEKFNNKLDTKGFNLKSDGRPILGLTAKQLLEIMLDVDERMVMIPAHAWTPWFGVFGSKSGYDSLEECFEDLTPRIFAIETGLSSNPLMNWRWSALDNITLVSNSDAHSCAKLGREANVMWFETEKDITYDNVMRIIKDGDRDKFLYTIEFYPEEGKYHYDGHRDCKFVCAPEETKKLKGICPICKKLLTIGVENRVHELSDRDVSAAEKMAKKKISYKSLVPLPEIIADTLQIGVNSKAVKKEYGSLIKSFGSEFNILLNISEDEIKKASLEQIASAISKVRAGDINIKPGYDGEFGVVKVWGEGGRPVGHTQAGFWFD</sequence>
<dbReference type="AlphaFoldDB" id="A0A1F6MRD8"/>
<dbReference type="SUPFAM" id="SSF89550">
    <property type="entry name" value="PHP domain-like"/>
    <property type="match status" value="1"/>
</dbReference>
<dbReference type="STRING" id="1798692.A3G00_02850"/>
<name>A0A1F6MRD8_9BACT</name>
<dbReference type="PANTHER" id="PTHR40084:SF1">
    <property type="entry name" value="PHOSPHOTRANSFERASE"/>
    <property type="match status" value="1"/>
</dbReference>
<protein>
    <recommendedName>
        <fullName evidence="3">DNA helicase UvrD</fullName>
    </recommendedName>
</protein>
<proteinExistence type="predicted"/>
<accession>A0A1F6MRD8</accession>
<gene>
    <name evidence="1" type="ORF">A3G00_02850</name>
</gene>
<dbReference type="Proteomes" id="UP000178347">
    <property type="component" value="Unassembled WGS sequence"/>
</dbReference>
<evidence type="ECO:0008006" key="3">
    <source>
        <dbReference type="Google" id="ProtNLM"/>
    </source>
</evidence>
<comment type="caution">
    <text evidence="1">The sequence shown here is derived from an EMBL/GenBank/DDBJ whole genome shotgun (WGS) entry which is preliminary data.</text>
</comment>
<dbReference type="EMBL" id="MFQN01000022">
    <property type="protein sequence ID" value="OGH74235.1"/>
    <property type="molecule type" value="Genomic_DNA"/>
</dbReference>
<organism evidence="1 2">
    <name type="scientific">Candidatus Magasanikbacteria bacterium RIFCSPLOWO2_12_FULL_43_12</name>
    <dbReference type="NCBI Taxonomy" id="1798692"/>
    <lineage>
        <taxon>Bacteria</taxon>
        <taxon>Candidatus Magasanikiibacteriota</taxon>
    </lineage>
</organism>
<dbReference type="PANTHER" id="PTHR40084">
    <property type="entry name" value="PHOSPHOHYDROLASE, PHP FAMILY"/>
    <property type="match status" value="1"/>
</dbReference>
<reference evidence="1 2" key="1">
    <citation type="journal article" date="2016" name="Nat. Commun.">
        <title>Thousands of microbial genomes shed light on interconnected biogeochemical processes in an aquifer system.</title>
        <authorList>
            <person name="Anantharaman K."/>
            <person name="Brown C.T."/>
            <person name="Hug L.A."/>
            <person name="Sharon I."/>
            <person name="Castelle C.J."/>
            <person name="Probst A.J."/>
            <person name="Thomas B.C."/>
            <person name="Singh A."/>
            <person name="Wilkins M.J."/>
            <person name="Karaoz U."/>
            <person name="Brodie E.L."/>
            <person name="Williams K.H."/>
            <person name="Hubbard S.S."/>
            <person name="Banfield J.F."/>
        </authorList>
    </citation>
    <scope>NUCLEOTIDE SEQUENCE [LARGE SCALE GENOMIC DNA]</scope>
</reference>